<proteinExistence type="predicted"/>
<evidence type="ECO:0000256" key="2">
    <source>
        <dbReference type="SAM" id="Phobius"/>
    </source>
</evidence>
<keyword evidence="5" id="KW-1185">Reference proteome</keyword>
<feature type="domain" description="Ig-like" evidence="3">
    <location>
        <begin position="15"/>
        <end position="124"/>
    </location>
</feature>
<keyword evidence="2" id="KW-0472">Membrane</keyword>
<dbReference type="Ensembl" id="ENSOABT00000033700.2">
    <property type="protein sequence ID" value="ENSOABP00000032796.2"/>
    <property type="gene ID" value="ENSOABG00000015092.2"/>
</dbReference>
<organism evidence="4 5">
    <name type="scientific">Oreochromis aureus</name>
    <name type="common">Israeli tilapia</name>
    <name type="synonym">Chromis aureus</name>
    <dbReference type="NCBI Taxonomy" id="47969"/>
    <lineage>
        <taxon>Eukaryota</taxon>
        <taxon>Metazoa</taxon>
        <taxon>Chordata</taxon>
        <taxon>Craniata</taxon>
        <taxon>Vertebrata</taxon>
        <taxon>Euteleostomi</taxon>
        <taxon>Actinopterygii</taxon>
        <taxon>Neopterygii</taxon>
        <taxon>Teleostei</taxon>
        <taxon>Neoteleostei</taxon>
        <taxon>Acanthomorphata</taxon>
        <taxon>Ovalentaria</taxon>
        <taxon>Cichlomorphae</taxon>
        <taxon>Cichliformes</taxon>
        <taxon>Cichlidae</taxon>
        <taxon>African cichlids</taxon>
        <taxon>Pseudocrenilabrinae</taxon>
        <taxon>Oreochromini</taxon>
        <taxon>Oreochromis</taxon>
    </lineage>
</organism>
<gene>
    <name evidence="4" type="primary">cd79b</name>
</gene>
<dbReference type="InterPro" id="IPR013151">
    <property type="entry name" value="Immunoglobulin_dom"/>
</dbReference>
<dbReference type="GO" id="GO:0009897">
    <property type="term" value="C:external side of plasma membrane"/>
    <property type="evidence" value="ECO:0007669"/>
    <property type="project" value="TreeGrafter"/>
</dbReference>
<dbReference type="AlphaFoldDB" id="A0A668U387"/>
<evidence type="ECO:0000256" key="1">
    <source>
        <dbReference type="ARBA" id="ARBA00023319"/>
    </source>
</evidence>
<dbReference type="InterPro" id="IPR036179">
    <property type="entry name" value="Ig-like_dom_sf"/>
</dbReference>
<dbReference type="InterPro" id="IPR007110">
    <property type="entry name" value="Ig-like_dom"/>
</dbReference>
<dbReference type="CDD" id="cd00099">
    <property type="entry name" value="IgV"/>
    <property type="match status" value="1"/>
</dbReference>
<dbReference type="GO" id="GO:0019815">
    <property type="term" value="C:B cell receptor complex"/>
    <property type="evidence" value="ECO:0007669"/>
    <property type="project" value="TreeGrafter"/>
</dbReference>
<dbReference type="PANTHER" id="PTHR14334">
    <property type="entry name" value="B-CELL ANTIGEN RECEPTOR COMPLEX-ASSOCIATED PROTEIN"/>
    <property type="match status" value="1"/>
</dbReference>
<sequence length="211" mass="24091">MLGACVNQSVSVFQPFFVCLVADNKKLQIRQKPRFYGVTVNTNVPIYCSSSRQDNSTVQWFKANKIGDEQTPLLTLIDDNINFQNHGFMQKAYLYITKIQMRHSGVYYCMVNETQGPGTEVNVFRPVAMEKALYRSNVKDGLIVFQGFLLAVFIAALFLRKQKLWERRDSEYEEPETDHIYEGLAIETCGGGLYEELSVYAQAEGAEAPWE</sequence>
<protein>
    <recommendedName>
        <fullName evidence="3">Ig-like domain-containing protein</fullName>
    </recommendedName>
</protein>
<reference evidence="4" key="1">
    <citation type="submission" date="2025-08" db="UniProtKB">
        <authorList>
            <consortium name="Ensembl"/>
        </authorList>
    </citation>
    <scope>IDENTIFICATION</scope>
</reference>
<dbReference type="GO" id="GO:0030183">
    <property type="term" value="P:B cell differentiation"/>
    <property type="evidence" value="ECO:0007669"/>
    <property type="project" value="TreeGrafter"/>
</dbReference>
<keyword evidence="1" id="KW-0393">Immunoglobulin domain</keyword>
<dbReference type="SMART" id="SM00409">
    <property type="entry name" value="IG"/>
    <property type="match status" value="1"/>
</dbReference>
<dbReference type="Gene3D" id="2.60.40.10">
    <property type="entry name" value="Immunoglobulins"/>
    <property type="match status" value="1"/>
</dbReference>
<evidence type="ECO:0000313" key="5">
    <source>
        <dbReference type="Proteomes" id="UP000472276"/>
    </source>
</evidence>
<dbReference type="PANTHER" id="PTHR14334:SF2">
    <property type="entry name" value="B-CELL ANTIGEN RECEPTOR COMPLEX-ASSOCIATED PROTEIN BETA CHAIN"/>
    <property type="match status" value="1"/>
</dbReference>
<name>A0A668U387_OREAU</name>
<keyword evidence="2" id="KW-0812">Transmembrane</keyword>
<dbReference type="Pfam" id="PF00047">
    <property type="entry name" value="ig"/>
    <property type="match status" value="1"/>
</dbReference>
<dbReference type="GO" id="GO:0050853">
    <property type="term" value="P:B cell receptor signaling pathway"/>
    <property type="evidence" value="ECO:0007669"/>
    <property type="project" value="TreeGrafter"/>
</dbReference>
<accession>A0A668U387</accession>
<dbReference type="Proteomes" id="UP000472276">
    <property type="component" value="Unassembled WGS sequence"/>
</dbReference>
<dbReference type="InterPro" id="IPR013783">
    <property type="entry name" value="Ig-like_fold"/>
</dbReference>
<dbReference type="InterPro" id="IPR003599">
    <property type="entry name" value="Ig_sub"/>
</dbReference>
<evidence type="ECO:0000313" key="4">
    <source>
        <dbReference type="Ensembl" id="ENSOABP00000032796.2"/>
    </source>
</evidence>
<evidence type="ECO:0000259" key="3">
    <source>
        <dbReference type="PROSITE" id="PS50835"/>
    </source>
</evidence>
<dbReference type="OMA" id="PVHFICY"/>
<keyword evidence="2" id="KW-1133">Transmembrane helix</keyword>
<reference evidence="4" key="2">
    <citation type="submission" date="2025-09" db="UniProtKB">
        <authorList>
            <consortium name="Ensembl"/>
        </authorList>
    </citation>
    <scope>IDENTIFICATION</scope>
</reference>
<dbReference type="SUPFAM" id="SSF48726">
    <property type="entry name" value="Immunoglobulin"/>
    <property type="match status" value="1"/>
</dbReference>
<feature type="transmembrane region" description="Helical" evidence="2">
    <location>
        <begin position="141"/>
        <end position="159"/>
    </location>
</feature>
<dbReference type="PROSITE" id="PS50835">
    <property type="entry name" value="IG_LIKE"/>
    <property type="match status" value="1"/>
</dbReference>